<name>A0A6J7N662_9ZZZZ</name>
<gene>
    <name evidence="1" type="ORF">UFOPK4000_00561</name>
</gene>
<sequence>MIPNNVTMGVVIVPTSNNAAPAAPISGHMDAVGCSVVADESPSSMSPSRVNTTIVAKKAVAATRPNRAVAPRAEGWISNI</sequence>
<reference evidence="1" key="1">
    <citation type="submission" date="2020-05" db="EMBL/GenBank/DDBJ databases">
        <authorList>
            <person name="Chiriac C."/>
            <person name="Salcher M."/>
            <person name="Ghai R."/>
            <person name="Kavagutti S V."/>
        </authorList>
    </citation>
    <scope>NUCLEOTIDE SEQUENCE</scope>
</reference>
<organism evidence="1">
    <name type="scientific">freshwater metagenome</name>
    <dbReference type="NCBI Taxonomy" id="449393"/>
    <lineage>
        <taxon>unclassified sequences</taxon>
        <taxon>metagenomes</taxon>
        <taxon>ecological metagenomes</taxon>
    </lineage>
</organism>
<evidence type="ECO:0000313" key="1">
    <source>
        <dbReference type="EMBL" id="CAB4988617.1"/>
    </source>
</evidence>
<dbReference type="EMBL" id="CAFBOT010000076">
    <property type="protein sequence ID" value="CAB4988617.1"/>
    <property type="molecule type" value="Genomic_DNA"/>
</dbReference>
<proteinExistence type="predicted"/>
<accession>A0A6J7N662</accession>
<dbReference type="AlphaFoldDB" id="A0A6J7N662"/>
<protein>
    <submittedName>
        <fullName evidence="1">Unannotated protein</fullName>
    </submittedName>
</protein>